<dbReference type="SUPFAM" id="SSF88659">
    <property type="entry name" value="Sigma3 and sigma4 domains of RNA polymerase sigma factors"/>
    <property type="match status" value="1"/>
</dbReference>
<dbReference type="Gene3D" id="1.10.1740.10">
    <property type="match status" value="1"/>
</dbReference>
<accession>A0A7S7SLQ9</accession>
<reference evidence="6 7" key="1">
    <citation type="submission" date="2020-10" db="EMBL/GenBank/DDBJ databases">
        <title>Complete genome sequence of Paludibaculum fermentans P105T, a facultatively anaerobic acidobacterium capable of dissimilatory Fe(III) reduction.</title>
        <authorList>
            <person name="Dedysh S.N."/>
            <person name="Beletsky A.V."/>
            <person name="Kulichevskaya I.S."/>
            <person name="Mardanov A.V."/>
            <person name="Ravin N.V."/>
        </authorList>
    </citation>
    <scope>NUCLEOTIDE SEQUENCE [LARGE SCALE GENOMIC DNA]</scope>
    <source>
        <strain evidence="6 7">P105</strain>
    </source>
</reference>
<keyword evidence="3" id="KW-0731">Sigma factor</keyword>
<dbReference type="NCBIfam" id="TIGR02937">
    <property type="entry name" value="sigma70-ECF"/>
    <property type="match status" value="1"/>
</dbReference>
<name>A0A7S7SLQ9_PALFE</name>
<gene>
    <name evidence="6" type="ORF">IRI77_37145</name>
</gene>
<dbReference type="InterPro" id="IPR013325">
    <property type="entry name" value="RNA_pol_sigma_r2"/>
</dbReference>
<organism evidence="6 7">
    <name type="scientific">Paludibaculum fermentans</name>
    <dbReference type="NCBI Taxonomy" id="1473598"/>
    <lineage>
        <taxon>Bacteria</taxon>
        <taxon>Pseudomonadati</taxon>
        <taxon>Acidobacteriota</taxon>
        <taxon>Terriglobia</taxon>
        <taxon>Bryobacterales</taxon>
        <taxon>Bryobacteraceae</taxon>
        <taxon>Paludibaculum</taxon>
    </lineage>
</organism>
<keyword evidence="7" id="KW-1185">Reference proteome</keyword>
<evidence type="ECO:0000256" key="1">
    <source>
        <dbReference type="ARBA" id="ARBA00010641"/>
    </source>
</evidence>
<dbReference type="InterPro" id="IPR011517">
    <property type="entry name" value="RNA_pol_sigma70_ECF-like"/>
</dbReference>
<keyword evidence="2" id="KW-0805">Transcription regulation</keyword>
<dbReference type="NCBIfam" id="TIGR02999">
    <property type="entry name" value="Sig-70_X6"/>
    <property type="match status" value="1"/>
</dbReference>
<dbReference type="SUPFAM" id="SSF88946">
    <property type="entry name" value="Sigma2 domain of RNA polymerase sigma factors"/>
    <property type="match status" value="1"/>
</dbReference>
<dbReference type="AlphaFoldDB" id="A0A7S7SLQ9"/>
<dbReference type="Pfam" id="PF07638">
    <property type="entry name" value="Sigma70_ECF"/>
    <property type="match status" value="1"/>
</dbReference>
<dbReference type="KEGG" id="pfer:IRI77_37145"/>
<comment type="similarity">
    <text evidence="1">Belongs to the sigma-70 factor family. ECF subfamily.</text>
</comment>
<keyword evidence="4" id="KW-0804">Transcription</keyword>
<dbReference type="GO" id="GO:0016987">
    <property type="term" value="F:sigma factor activity"/>
    <property type="evidence" value="ECO:0007669"/>
    <property type="project" value="UniProtKB-KW"/>
</dbReference>
<sequence>MPDVTRLLREWKDGREEAAEELAPLVYQELRRLAGAYMRRERPGHTLQPTALVHEAYMKLVKESVPDYESRAHFTAVAAQHMRQVLVDHARRHRADKRGGGVQPVALEDATIFQPERSGDLLALDDALSEMATVDPRKARVVELYFFGGMTREEIASVLGIHVNTVARDLRMAQAWLKARLMQ</sequence>
<dbReference type="PANTHER" id="PTHR43133:SF39">
    <property type="entry name" value="SIMILAR TO RNA POLYMERASE SIGMA-E FACTOR"/>
    <property type="match status" value="1"/>
</dbReference>
<feature type="domain" description="RNA polymerase sigma-70 ECF-like HTH" evidence="5">
    <location>
        <begin position="2"/>
        <end position="181"/>
    </location>
</feature>
<dbReference type="Gene3D" id="1.10.10.10">
    <property type="entry name" value="Winged helix-like DNA-binding domain superfamily/Winged helix DNA-binding domain"/>
    <property type="match status" value="1"/>
</dbReference>
<evidence type="ECO:0000256" key="4">
    <source>
        <dbReference type="ARBA" id="ARBA00023163"/>
    </source>
</evidence>
<evidence type="ECO:0000313" key="6">
    <source>
        <dbReference type="EMBL" id="QOY88300.1"/>
    </source>
</evidence>
<dbReference type="InterPro" id="IPR013324">
    <property type="entry name" value="RNA_pol_sigma_r3/r4-like"/>
</dbReference>
<dbReference type="InterPro" id="IPR053812">
    <property type="entry name" value="HTH_Sigma70_ECF-like"/>
</dbReference>
<dbReference type="RefSeq" id="WP_194449963.1">
    <property type="nucleotide sequence ID" value="NZ_CP063849.1"/>
</dbReference>
<dbReference type="Proteomes" id="UP000593892">
    <property type="component" value="Chromosome"/>
</dbReference>
<evidence type="ECO:0000256" key="3">
    <source>
        <dbReference type="ARBA" id="ARBA00023082"/>
    </source>
</evidence>
<evidence type="ECO:0000313" key="7">
    <source>
        <dbReference type="Proteomes" id="UP000593892"/>
    </source>
</evidence>
<protein>
    <submittedName>
        <fullName evidence="6">Sigma-70 family RNA polymerase sigma factor</fullName>
    </submittedName>
</protein>
<dbReference type="InterPro" id="IPR039425">
    <property type="entry name" value="RNA_pol_sigma-70-like"/>
</dbReference>
<evidence type="ECO:0000259" key="5">
    <source>
        <dbReference type="Pfam" id="PF07638"/>
    </source>
</evidence>
<proteinExistence type="inferred from homology"/>
<dbReference type="InterPro" id="IPR014284">
    <property type="entry name" value="RNA_pol_sigma-70_dom"/>
</dbReference>
<dbReference type="InterPro" id="IPR036388">
    <property type="entry name" value="WH-like_DNA-bd_sf"/>
</dbReference>
<evidence type="ECO:0000256" key="2">
    <source>
        <dbReference type="ARBA" id="ARBA00023015"/>
    </source>
</evidence>
<dbReference type="EMBL" id="CP063849">
    <property type="protein sequence ID" value="QOY88300.1"/>
    <property type="molecule type" value="Genomic_DNA"/>
</dbReference>
<dbReference type="PANTHER" id="PTHR43133">
    <property type="entry name" value="RNA POLYMERASE ECF-TYPE SIGMA FACTO"/>
    <property type="match status" value="1"/>
</dbReference>
<dbReference type="GO" id="GO:0006352">
    <property type="term" value="P:DNA-templated transcription initiation"/>
    <property type="evidence" value="ECO:0007669"/>
    <property type="project" value="InterPro"/>
</dbReference>